<organism evidence="6 7">
    <name type="scientific">Pontibacillus litoralis JSM 072002</name>
    <dbReference type="NCBI Taxonomy" id="1385512"/>
    <lineage>
        <taxon>Bacteria</taxon>
        <taxon>Bacillati</taxon>
        <taxon>Bacillota</taxon>
        <taxon>Bacilli</taxon>
        <taxon>Bacillales</taxon>
        <taxon>Bacillaceae</taxon>
        <taxon>Pontibacillus</taxon>
    </lineage>
</organism>
<dbReference type="NCBIfam" id="TIGR00254">
    <property type="entry name" value="GGDEF"/>
    <property type="match status" value="1"/>
</dbReference>
<protein>
    <submittedName>
        <fullName evidence="6">Diguanylate cyclase</fullName>
    </submittedName>
</protein>
<dbReference type="Gene3D" id="3.30.70.270">
    <property type="match status" value="1"/>
</dbReference>
<dbReference type="Pfam" id="PF00990">
    <property type="entry name" value="GGDEF"/>
    <property type="match status" value="1"/>
</dbReference>
<dbReference type="PROSITE" id="PS50887">
    <property type="entry name" value="GGDEF"/>
    <property type="match status" value="1"/>
</dbReference>
<evidence type="ECO:0000313" key="6">
    <source>
        <dbReference type="EMBL" id="KGX86613.1"/>
    </source>
</evidence>
<dbReference type="InterPro" id="IPR043128">
    <property type="entry name" value="Rev_trsase/Diguanyl_cyclase"/>
</dbReference>
<dbReference type="Pfam" id="PF13426">
    <property type="entry name" value="PAS_9"/>
    <property type="match status" value="1"/>
</dbReference>
<dbReference type="FunFam" id="3.20.20.450:FF:000001">
    <property type="entry name" value="Cyclic di-GMP phosphodiesterase yahA"/>
    <property type="match status" value="1"/>
</dbReference>
<dbReference type="InterPro" id="IPR001610">
    <property type="entry name" value="PAC"/>
</dbReference>
<evidence type="ECO:0000259" key="2">
    <source>
        <dbReference type="PROSITE" id="PS50112"/>
    </source>
</evidence>
<dbReference type="CDD" id="cd01949">
    <property type="entry name" value="GGDEF"/>
    <property type="match status" value="1"/>
</dbReference>
<feature type="transmembrane region" description="Helical" evidence="1">
    <location>
        <begin position="7"/>
        <end position="26"/>
    </location>
</feature>
<keyword evidence="1" id="KW-1133">Transmembrane helix</keyword>
<proteinExistence type="predicted"/>
<dbReference type="CDD" id="cd01948">
    <property type="entry name" value="EAL"/>
    <property type="match status" value="1"/>
</dbReference>
<reference evidence="6 7" key="1">
    <citation type="submission" date="2013-08" db="EMBL/GenBank/DDBJ databases">
        <authorList>
            <person name="Huang J."/>
            <person name="Wang G."/>
        </authorList>
    </citation>
    <scope>NUCLEOTIDE SEQUENCE [LARGE SCALE GENOMIC DNA]</scope>
    <source>
        <strain evidence="6 7">JSM 072002</strain>
    </source>
</reference>
<dbReference type="SMART" id="SM00267">
    <property type="entry name" value="GGDEF"/>
    <property type="match status" value="1"/>
</dbReference>
<feature type="transmembrane region" description="Helical" evidence="1">
    <location>
        <begin position="32"/>
        <end position="50"/>
    </location>
</feature>
<dbReference type="InterPro" id="IPR001633">
    <property type="entry name" value="EAL_dom"/>
</dbReference>
<dbReference type="SMART" id="SM00091">
    <property type="entry name" value="PAS"/>
    <property type="match status" value="2"/>
</dbReference>
<dbReference type="SUPFAM" id="SSF55785">
    <property type="entry name" value="PYP-like sensor domain (PAS domain)"/>
    <property type="match status" value="2"/>
</dbReference>
<gene>
    <name evidence="6" type="ORF">N784_04405</name>
</gene>
<comment type="caution">
    <text evidence="6">The sequence shown here is derived from an EMBL/GenBank/DDBJ whole genome shotgun (WGS) entry which is preliminary data.</text>
</comment>
<dbReference type="InterPro" id="IPR000160">
    <property type="entry name" value="GGDEF_dom"/>
</dbReference>
<feature type="domain" description="PAS" evidence="2">
    <location>
        <begin position="183"/>
        <end position="238"/>
    </location>
</feature>
<keyword evidence="1" id="KW-0812">Transmembrane</keyword>
<dbReference type="CDD" id="cd00130">
    <property type="entry name" value="PAS"/>
    <property type="match status" value="1"/>
</dbReference>
<dbReference type="SMART" id="SM00052">
    <property type="entry name" value="EAL"/>
    <property type="match status" value="1"/>
</dbReference>
<dbReference type="SMART" id="SM00086">
    <property type="entry name" value="PAC"/>
    <property type="match status" value="1"/>
</dbReference>
<dbReference type="PROSITE" id="PS50883">
    <property type="entry name" value="EAL"/>
    <property type="match status" value="1"/>
</dbReference>
<dbReference type="InterPro" id="IPR035919">
    <property type="entry name" value="EAL_sf"/>
</dbReference>
<sequence length="736" mass="85050">MGYKGRILGISMMCTLLGGFFFYQFSISGQNMVIELIVITILLVFSWYLGKEWDQKRFEVKEYKEKKEQRVKTDDMFERMMDHASQFLFIHNDQQILYVNPATIDMLGASDAREITGHSLSDFSLTYDVESRDDISDVCFMNQQVKRLNGEYETIRMMSIPIIFKQQAAIMCIGIKDADSSKTHQQFININDALNESTIIAITNRQGVITYANQMFCDISQYKQEELIGQTHRIIHSNHHSKEFFKDIWRTICEGNVWKGEIKNRAKDGSHYWVDTTIVPILDHNQKPYQYVAIRHNITKSKEMEESRERLANYDPLTQLPNRYNVSQYLARALRDVRIGKQLAVMFVDFDGFKLYNDTYGHSFGDELLKSVAERLQETVAKYGKIGRYAGDEFLIIVNNTDRKNVERIAKRINKEFETPFIVMGRELFITLSIGISLYPFDGLDSETLIKNADTAMYRIKRLEKNGCSFFEEKYKHSNLTKINIENGIRKALRNDEFRLLYQPKIDLKTNTIVGTEALVRWESPEWGTVSPGKFISIAEETGLIVPLSKWVLHTACHQAKQWHNQGLTLNVAVNISVRQFYLENVVATVSDVLRETGLNPKHLTLEITESIFQDVVKSKRILQQLKEMGITISIDDFGTGYSSLSILNQLPIDQLKVDKSFIDDVPENENAVTLVKTIMNMGKHLGFEMVAEGIEDIEQETFLKKHECDIVQGYYYSKPVSPMEIQTYYYLRQGG</sequence>
<dbReference type="NCBIfam" id="TIGR00229">
    <property type="entry name" value="sensory_box"/>
    <property type="match status" value="1"/>
</dbReference>
<dbReference type="eggNOG" id="COG5001">
    <property type="taxonomic scope" value="Bacteria"/>
</dbReference>
<feature type="domain" description="GGDEF" evidence="5">
    <location>
        <begin position="341"/>
        <end position="473"/>
    </location>
</feature>
<dbReference type="InterPro" id="IPR029787">
    <property type="entry name" value="Nucleotide_cyclase"/>
</dbReference>
<dbReference type="InterPro" id="IPR052155">
    <property type="entry name" value="Biofilm_reg_signaling"/>
</dbReference>
<dbReference type="Proteomes" id="UP000030401">
    <property type="component" value="Unassembled WGS sequence"/>
</dbReference>
<keyword evidence="1" id="KW-0472">Membrane</keyword>
<dbReference type="Gene3D" id="3.30.450.20">
    <property type="entry name" value="PAS domain"/>
    <property type="match status" value="2"/>
</dbReference>
<evidence type="ECO:0000259" key="4">
    <source>
        <dbReference type="PROSITE" id="PS50883"/>
    </source>
</evidence>
<evidence type="ECO:0000256" key="1">
    <source>
        <dbReference type="SAM" id="Phobius"/>
    </source>
</evidence>
<keyword evidence="7" id="KW-1185">Reference proteome</keyword>
<dbReference type="InterPro" id="IPR035965">
    <property type="entry name" value="PAS-like_dom_sf"/>
</dbReference>
<dbReference type="PROSITE" id="PS50112">
    <property type="entry name" value="PAS"/>
    <property type="match status" value="1"/>
</dbReference>
<dbReference type="EMBL" id="AVPG01000012">
    <property type="protein sequence ID" value="KGX86613.1"/>
    <property type="molecule type" value="Genomic_DNA"/>
</dbReference>
<evidence type="ECO:0000259" key="3">
    <source>
        <dbReference type="PROSITE" id="PS50113"/>
    </source>
</evidence>
<dbReference type="InterPro" id="IPR000700">
    <property type="entry name" value="PAS-assoc_C"/>
</dbReference>
<accession>A0A0A5G618</accession>
<dbReference type="PROSITE" id="PS50113">
    <property type="entry name" value="PAC"/>
    <property type="match status" value="1"/>
</dbReference>
<evidence type="ECO:0000313" key="7">
    <source>
        <dbReference type="Proteomes" id="UP000030401"/>
    </source>
</evidence>
<feature type="domain" description="PAC" evidence="3">
    <location>
        <begin position="258"/>
        <end position="310"/>
    </location>
</feature>
<dbReference type="Pfam" id="PF13188">
    <property type="entry name" value="PAS_8"/>
    <property type="match status" value="1"/>
</dbReference>
<dbReference type="Gene3D" id="3.20.20.450">
    <property type="entry name" value="EAL domain"/>
    <property type="match status" value="1"/>
</dbReference>
<dbReference type="AlphaFoldDB" id="A0A0A5G618"/>
<evidence type="ECO:0000259" key="5">
    <source>
        <dbReference type="PROSITE" id="PS50887"/>
    </source>
</evidence>
<name>A0A0A5G618_9BACI</name>
<dbReference type="Pfam" id="PF00563">
    <property type="entry name" value="EAL"/>
    <property type="match status" value="1"/>
</dbReference>
<dbReference type="PANTHER" id="PTHR44757:SF2">
    <property type="entry name" value="BIOFILM ARCHITECTURE MAINTENANCE PROTEIN MBAA"/>
    <property type="match status" value="1"/>
</dbReference>
<feature type="domain" description="EAL" evidence="4">
    <location>
        <begin position="482"/>
        <end position="734"/>
    </location>
</feature>
<dbReference type="SUPFAM" id="SSF55073">
    <property type="entry name" value="Nucleotide cyclase"/>
    <property type="match status" value="1"/>
</dbReference>
<dbReference type="PANTHER" id="PTHR44757">
    <property type="entry name" value="DIGUANYLATE CYCLASE DGCP"/>
    <property type="match status" value="1"/>
</dbReference>
<dbReference type="STRING" id="1385512.N784_04405"/>
<dbReference type="InterPro" id="IPR000014">
    <property type="entry name" value="PAS"/>
</dbReference>
<dbReference type="SUPFAM" id="SSF141868">
    <property type="entry name" value="EAL domain-like"/>
    <property type="match status" value="1"/>
</dbReference>